<protein>
    <submittedName>
        <fullName evidence="2">Uncharacterized protein</fullName>
    </submittedName>
</protein>
<feature type="transmembrane region" description="Helical" evidence="1">
    <location>
        <begin position="189"/>
        <end position="212"/>
    </location>
</feature>
<keyword evidence="1" id="KW-0472">Membrane</keyword>
<evidence type="ECO:0000256" key="1">
    <source>
        <dbReference type="SAM" id="Phobius"/>
    </source>
</evidence>
<feature type="transmembrane region" description="Helical" evidence="1">
    <location>
        <begin position="358"/>
        <end position="377"/>
    </location>
</feature>
<feature type="transmembrane region" description="Helical" evidence="1">
    <location>
        <begin position="249"/>
        <end position="269"/>
    </location>
</feature>
<sequence length="535" mass="60527">MQMLFLLFKKEITKTFKLNYLKRGNVSQRNKIMASYIAVGVAFVFFLVRWIKLIFEFRSYNWMEEEIVPFLLTPVISVSVFLALIVGFFWGSGLIFFDKNYEAEYSWPVAVEITVVSKMLVPYFVLVLVDIALIGPLITLYGAVRAISIFFVLAAAVELLLLPVVPYLLGIVLGRLVLSLLQKKSSVTIRLGSIILVMMLGAYFFIVFYFSFSGSDGSQIVQQFISFFGSFTNKYFEGIFEFVFLNTSIYILTIGLLATVLFCLVVLIYKKGFSHLVGTESSQFKLTRNQKMSVKLSLFVRERKRYYSTSVYFLNTIIFPIMAVLLVAFIAIAKDEATQHIKVFATALKLLPSDTNILYSYMITMLITMFNTTGVSISIEKNKIEVLKSFPISAMDIFVPKVALQLYLSIPVIIVLNSVMAVMLKFDFRTILLGYLMPITFSAFSSVLGYGINILLPNFDWENITFVVKRSLSTIICAIANVLIALGNLVLLSRVKILDSYSTGFSTTIVVSILSFTIFLLILFKGDEQFSHMEL</sequence>
<feature type="transmembrane region" description="Helical" evidence="1">
    <location>
        <begin position="149"/>
        <end position="177"/>
    </location>
</feature>
<name>A0A1E3UMC3_9FIRM</name>
<feature type="transmembrane region" description="Helical" evidence="1">
    <location>
        <begin position="398"/>
        <end position="423"/>
    </location>
</feature>
<feature type="transmembrane region" description="Helical" evidence="1">
    <location>
        <begin position="504"/>
        <end position="524"/>
    </location>
</feature>
<dbReference type="OrthoDB" id="138672at2"/>
<gene>
    <name evidence="2" type="ORF">BEI59_06475</name>
</gene>
<keyword evidence="1" id="KW-1133">Transmembrane helix</keyword>
<evidence type="ECO:0000313" key="2">
    <source>
        <dbReference type="EMBL" id="ODR54191.1"/>
    </source>
</evidence>
<accession>A0A1E3UMC3</accession>
<feature type="transmembrane region" description="Helical" evidence="1">
    <location>
        <begin position="435"/>
        <end position="459"/>
    </location>
</feature>
<evidence type="ECO:0000313" key="3">
    <source>
        <dbReference type="Proteomes" id="UP000094271"/>
    </source>
</evidence>
<feature type="transmembrane region" description="Helical" evidence="1">
    <location>
        <begin position="471"/>
        <end position="492"/>
    </location>
</feature>
<dbReference type="AlphaFoldDB" id="A0A1E3UMC3"/>
<feature type="transmembrane region" description="Helical" evidence="1">
    <location>
        <begin position="123"/>
        <end position="143"/>
    </location>
</feature>
<proteinExistence type="predicted"/>
<reference evidence="2 3" key="1">
    <citation type="submission" date="2016-08" db="EMBL/GenBank/DDBJ databases">
        <authorList>
            <person name="Seilhamer J.J."/>
        </authorList>
    </citation>
    <scope>NUCLEOTIDE SEQUENCE [LARGE SCALE GENOMIC DNA]</scope>
    <source>
        <strain evidence="2 3">NML150140-1</strain>
    </source>
</reference>
<keyword evidence="1" id="KW-0812">Transmembrane</keyword>
<dbReference type="Proteomes" id="UP000094271">
    <property type="component" value="Unassembled WGS sequence"/>
</dbReference>
<feature type="transmembrane region" description="Helical" evidence="1">
    <location>
        <begin position="311"/>
        <end position="333"/>
    </location>
</feature>
<organism evidence="2 3">
    <name type="scientific">Eisenbergiella tayi</name>
    <dbReference type="NCBI Taxonomy" id="1432052"/>
    <lineage>
        <taxon>Bacteria</taxon>
        <taxon>Bacillati</taxon>
        <taxon>Bacillota</taxon>
        <taxon>Clostridia</taxon>
        <taxon>Lachnospirales</taxon>
        <taxon>Lachnospiraceae</taxon>
        <taxon>Eisenbergiella</taxon>
    </lineage>
</organism>
<comment type="caution">
    <text evidence="2">The sequence shown here is derived from an EMBL/GenBank/DDBJ whole genome shotgun (WGS) entry which is preliminary data.</text>
</comment>
<feature type="transmembrane region" description="Helical" evidence="1">
    <location>
        <begin position="32"/>
        <end position="51"/>
    </location>
</feature>
<dbReference type="EMBL" id="MEHA01000003">
    <property type="protein sequence ID" value="ODR54191.1"/>
    <property type="molecule type" value="Genomic_DNA"/>
</dbReference>
<feature type="transmembrane region" description="Helical" evidence="1">
    <location>
        <begin position="71"/>
        <end position="97"/>
    </location>
</feature>